<dbReference type="Pfam" id="PF08545">
    <property type="entry name" value="ACP_syn_III"/>
    <property type="match status" value="1"/>
</dbReference>
<dbReference type="NCBIfam" id="TIGR00747">
    <property type="entry name" value="fabH"/>
    <property type="match status" value="1"/>
</dbReference>
<dbReference type="InterPro" id="IPR013751">
    <property type="entry name" value="ACP_syn_III_N"/>
</dbReference>
<comment type="subunit">
    <text evidence="9">Homodimer.</text>
</comment>
<feature type="region of interest" description="ACP-binding" evidence="9">
    <location>
        <begin position="252"/>
        <end position="256"/>
    </location>
</feature>
<feature type="active site" evidence="9">
    <location>
        <position position="114"/>
    </location>
</feature>
<dbReference type="PANTHER" id="PTHR34069:SF2">
    <property type="entry name" value="BETA-KETOACYL-[ACYL-CARRIER-PROTEIN] SYNTHASE III"/>
    <property type="match status" value="1"/>
</dbReference>
<comment type="function">
    <text evidence="9">Catalyzes the condensation reaction of fatty acid synthesis by the addition to an acyl acceptor of two carbons from malonyl-ACP. Catalyzes the first condensation reaction which initiates fatty acid synthesis and may therefore play a role in governing the total rate of fatty acid production. Possesses both acetoacetyl-ACP synthase and acetyl transacylase activities. Its substrate specificity determines the biosynthesis of branched-chain and/or straight-chain of fatty acids.</text>
</comment>
<accession>A0ABX6LUH9</accession>
<evidence type="ECO:0000256" key="2">
    <source>
        <dbReference type="ARBA" id="ARBA00022490"/>
    </source>
</evidence>
<evidence type="ECO:0000256" key="1">
    <source>
        <dbReference type="ARBA" id="ARBA00008642"/>
    </source>
</evidence>
<dbReference type="CDD" id="cd00830">
    <property type="entry name" value="KAS_III"/>
    <property type="match status" value="1"/>
</dbReference>
<dbReference type="PANTHER" id="PTHR34069">
    <property type="entry name" value="3-OXOACYL-[ACYL-CARRIER-PROTEIN] SYNTHASE 3"/>
    <property type="match status" value="1"/>
</dbReference>
<dbReference type="Proteomes" id="UP000501048">
    <property type="component" value="Chromosome"/>
</dbReference>
<evidence type="ECO:0000259" key="11">
    <source>
        <dbReference type="Pfam" id="PF08545"/>
    </source>
</evidence>
<keyword evidence="7 9" id="KW-0275">Fatty acid biosynthesis</keyword>
<evidence type="ECO:0000256" key="9">
    <source>
        <dbReference type="HAMAP-Rule" id="MF_01815"/>
    </source>
</evidence>
<evidence type="ECO:0000313" key="13">
    <source>
        <dbReference type="Proteomes" id="UP000501048"/>
    </source>
</evidence>
<protein>
    <recommendedName>
        <fullName evidence="9">Beta-ketoacyl-[acyl-carrier-protein] synthase III</fullName>
        <shortName evidence="9">Beta-ketoacyl-ACP synthase III</shortName>
        <shortName evidence="9">KAS III</shortName>
        <ecNumber evidence="9">2.3.1.180</ecNumber>
    </recommendedName>
    <alternativeName>
        <fullName evidence="9">3-oxoacyl-[acyl-carrier-protein] synthase 3</fullName>
    </alternativeName>
    <alternativeName>
        <fullName evidence="9">3-oxoacyl-[acyl-carrier-protein] synthase III</fullName>
    </alternativeName>
</protein>
<name>A0ABX6LUH9_BACMO</name>
<evidence type="ECO:0000256" key="7">
    <source>
        <dbReference type="ARBA" id="ARBA00023160"/>
    </source>
</evidence>
<dbReference type="InterPro" id="IPR013747">
    <property type="entry name" value="ACP_syn_III_C"/>
</dbReference>
<dbReference type="InterPro" id="IPR016039">
    <property type="entry name" value="Thiolase-like"/>
</dbReference>
<comment type="domain">
    <text evidence="9">The last Arg residue of the ACP-binding site is essential for the weak association between ACP/AcpP and FabH.</text>
</comment>
<keyword evidence="9" id="KW-0511">Multifunctional enzyme</keyword>
<feature type="active site" evidence="9">
    <location>
        <position position="281"/>
    </location>
</feature>
<keyword evidence="6 9" id="KW-0443">Lipid metabolism</keyword>
<dbReference type="EMBL" id="CP051464">
    <property type="protein sequence ID" value="QJC95551.1"/>
    <property type="molecule type" value="Genomic_DNA"/>
</dbReference>
<comment type="subcellular location">
    <subcellularLocation>
        <location evidence="9">Cytoplasm</location>
    </subcellularLocation>
</comment>
<keyword evidence="2 9" id="KW-0963">Cytoplasm</keyword>
<dbReference type="HAMAP" id="MF_01815">
    <property type="entry name" value="FabH"/>
    <property type="match status" value="1"/>
</dbReference>
<evidence type="ECO:0000259" key="10">
    <source>
        <dbReference type="Pfam" id="PF08541"/>
    </source>
</evidence>
<reference evidence="12 13" key="1">
    <citation type="submission" date="2020-04" db="EMBL/GenBank/DDBJ databases">
        <title>Plant growth promoting and environmental Bacillus: genomic and epigenetic comparison.</title>
        <authorList>
            <person name="Reva O.N."/>
            <person name="Lutz S."/>
            <person name="Ahrens C.H."/>
        </authorList>
    </citation>
    <scope>NUCLEOTIDE SEQUENCE [LARGE SCALE GENOMIC DNA]</scope>
    <source>
        <strain evidence="12 13">UCMB5075</strain>
    </source>
</reference>
<dbReference type="SUPFAM" id="SSF53901">
    <property type="entry name" value="Thiolase-like"/>
    <property type="match status" value="1"/>
</dbReference>
<feature type="domain" description="Beta-ketoacyl-[acyl-carrier-protein] synthase III N-terminal" evidence="11">
    <location>
        <begin position="108"/>
        <end position="186"/>
    </location>
</feature>
<feature type="active site" evidence="9">
    <location>
        <position position="251"/>
    </location>
</feature>
<evidence type="ECO:0000256" key="6">
    <source>
        <dbReference type="ARBA" id="ARBA00023098"/>
    </source>
</evidence>
<keyword evidence="5 9" id="KW-0276">Fatty acid metabolism</keyword>
<dbReference type="NCBIfam" id="NF006829">
    <property type="entry name" value="PRK09352.1"/>
    <property type="match status" value="1"/>
</dbReference>
<keyword evidence="8 9" id="KW-0012">Acyltransferase</keyword>
<keyword evidence="3 9" id="KW-0444">Lipid biosynthesis</keyword>
<feature type="domain" description="Beta-ketoacyl-[acyl-carrier-protein] synthase III C-terminal" evidence="10">
    <location>
        <begin position="235"/>
        <end position="324"/>
    </location>
</feature>
<sequence>MMSKANITAIGTYAPTRRLTNADLEKIVDTSDEWIVQRTGMRERRIADEQQFTSDLCIEAVKDLESRYDGTLEDVDMILVATTTADYAFPSTACRVQEYFGWENTGALDINATCAGLTYGLHVANGLITSGLHQKILVIAGETLSKVTDYTDRTTCVLFGDAAGALLVERTEEAPGFLASVQGTYGKGADILYRAGLRSELNGMPLADSGKMVQNGREVYKWAARTVPREFEHLLHKAGLSRVDLDWFVPHSANLRMIESICEKTPFPIEQTLTSVEYYGNTSSVSIVLALDLAVKAGKLKKDQTLMLFGFGGGLTYTGLLVKWDVK</sequence>
<comment type="similarity">
    <text evidence="1 9">Belongs to the thiolase-like superfamily. FabH family.</text>
</comment>
<keyword evidence="4 9" id="KW-0808">Transferase</keyword>
<gene>
    <name evidence="12" type="primary">fabHB</name>
    <name evidence="9" type="synonym">fabH</name>
    <name evidence="12" type="ORF">HC660_10740</name>
</gene>
<dbReference type="InterPro" id="IPR004655">
    <property type="entry name" value="FabH"/>
</dbReference>
<comment type="catalytic activity">
    <reaction evidence="9">
        <text>malonyl-[ACP] + acetyl-CoA + H(+) = 3-oxobutanoyl-[ACP] + CO2 + CoA</text>
        <dbReference type="Rhea" id="RHEA:12080"/>
        <dbReference type="Rhea" id="RHEA-COMP:9623"/>
        <dbReference type="Rhea" id="RHEA-COMP:9625"/>
        <dbReference type="ChEBI" id="CHEBI:15378"/>
        <dbReference type="ChEBI" id="CHEBI:16526"/>
        <dbReference type="ChEBI" id="CHEBI:57287"/>
        <dbReference type="ChEBI" id="CHEBI:57288"/>
        <dbReference type="ChEBI" id="CHEBI:78449"/>
        <dbReference type="ChEBI" id="CHEBI:78450"/>
        <dbReference type="EC" id="2.3.1.180"/>
    </reaction>
</comment>
<keyword evidence="13" id="KW-1185">Reference proteome</keyword>
<evidence type="ECO:0000256" key="8">
    <source>
        <dbReference type="ARBA" id="ARBA00023315"/>
    </source>
</evidence>
<evidence type="ECO:0000256" key="3">
    <source>
        <dbReference type="ARBA" id="ARBA00022516"/>
    </source>
</evidence>
<dbReference type="EC" id="2.3.1.180" evidence="9"/>
<evidence type="ECO:0000313" key="12">
    <source>
        <dbReference type="EMBL" id="QJC95551.1"/>
    </source>
</evidence>
<dbReference type="Pfam" id="PF08541">
    <property type="entry name" value="ACP_syn_III_C"/>
    <property type="match status" value="1"/>
</dbReference>
<evidence type="ECO:0000256" key="5">
    <source>
        <dbReference type="ARBA" id="ARBA00022832"/>
    </source>
</evidence>
<organism evidence="12 13">
    <name type="scientific">Bacillus mojavensis</name>
    <dbReference type="NCBI Taxonomy" id="72360"/>
    <lineage>
        <taxon>Bacteria</taxon>
        <taxon>Bacillati</taxon>
        <taxon>Bacillota</taxon>
        <taxon>Bacilli</taxon>
        <taxon>Bacillales</taxon>
        <taxon>Bacillaceae</taxon>
        <taxon>Bacillus</taxon>
    </lineage>
</organism>
<evidence type="ECO:0000256" key="4">
    <source>
        <dbReference type="ARBA" id="ARBA00022679"/>
    </source>
</evidence>
<proteinExistence type="inferred from homology"/>
<comment type="pathway">
    <text evidence="9">Lipid metabolism; fatty acid biosynthesis.</text>
</comment>
<dbReference type="Gene3D" id="3.40.47.10">
    <property type="match status" value="1"/>
</dbReference>